<dbReference type="AlphaFoldDB" id="A0A1E3QNU3"/>
<keyword evidence="2" id="KW-1185">Reference proteome</keyword>
<dbReference type="RefSeq" id="XP_018984442.1">
    <property type="nucleotide sequence ID" value="XM_019129213.1"/>
</dbReference>
<proteinExistence type="predicted"/>
<dbReference type="GeneID" id="30147066"/>
<sequence>MSSATQTPANGPTYAAVAASADSTTTASITKLTDASPTLSHLKQYPLISQSVSYVSGITIVQSLQKFIEGSVLVYAAALLGNFQFLKSILLSADRFINDTFLVNLDKFAPGLTSLTWKDLYPSVIFSYVYLQVSAFVSQHTGSITNKLNDNREAISAKVDPIISPVNRTLSGYLDKYLPGDGATDASTSEGKDELAKFSELATTAYTRAVPIATKTAQDLQAVPANVQAHVSKIYKNQLQNDPNTSRAFAKTSIELTNEISSHIRPVFDPLVTRVESIAKSTQSKVNDVVENTKSNVDSIVSQVRSGVDRGNNANVSSPVAIGAA</sequence>
<dbReference type="OrthoDB" id="3990977at2759"/>
<dbReference type="EMBL" id="KV454433">
    <property type="protein sequence ID" value="ODQ79114.1"/>
    <property type="molecule type" value="Genomic_DNA"/>
</dbReference>
<accession>A0A1E3QNU3</accession>
<evidence type="ECO:0000313" key="1">
    <source>
        <dbReference type="EMBL" id="ODQ79114.1"/>
    </source>
</evidence>
<reference evidence="2" key="1">
    <citation type="submission" date="2016-05" db="EMBL/GenBank/DDBJ databases">
        <title>Comparative genomics of biotechnologically important yeasts.</title>
        <authorList>
            <consortium name="DOE Joint Genome Institute"/>
            <person name="Riley R."/>
            <person name="Haridas S."/>
            <person name="Wolfe K.H."/>
            <person name="Lopes M.R."/>
            <person name="Hittinger C.T."/>
            <person name="Goker M."/>
            <person name="Salamov A."/>
            <person name="Wisecaver J."/>
            <person name="Long T.M."/>
            <person name="Aerts A.L."/>
            <person name="Barry K."/>
            <person name="Choi C."/>
            <person name="Clum A."/>
            <person name="Coughlan A.Y."/>
            <person name="Deshpande S."/>
            <person name="Douglass A.P."/>
            <person name="Hanson S.J."/>
            <person name="Klenk H.-P."/>
            <person name="Labutti K."/>
            <person name="Lapidus A."/>
            <person name="Lindquist E."/>
            <person name="Lipzen A."/>
            <person name="Meier-Kolthoff J.P."/>
            <person name="Ohm R.A."/>
            <person name="Otillar R.P."/>
            <person name="Pangilinan J."/>
            <person name="Peng Y."/>
            <person name="Rokas A."/>
            <person name="Rosa C.A."/>
            <person name="Scheuner C."/>
            <person name="Sibirny A.A."/>
            <person name="Slot J.C."/>
            <person name="Stielow J.B."/>
            <person name="Sun H."/>
            <person name="Kurtzman C.P."/>
            <person name="Blackwell M."/>
            <person name="Grigoriev I.V."/>
            <person name="Jeffries T.W."/>
        </authorList>
    </citation>
    <scope>NUCLEOTIDE SEQUENCE [LARGE SCALE GENOMIC DNA]</scope>
    <source>
        <strain evidence="2">NRRL Y-12698</strain>
    </source>
</reference>
<dbReference type="Pfam" id="PF17316">
    <property type="entry name" value="Perilipin_2"/>
    <property type="match status" value="2"/>
</dbReference>
<protein>
    <submittedName>
        <fullName evidence="1">Uncharacterized protein</fullName>
    </submittedName>
</protein>
<dbReference type="Proteomes" id="UP000094336">
    <property type="component" value="Unassembled WGS sequence"/>
</dbReference>
<evidence type="ECO:0000313" key="2">
    <source>
        <dbReference type="Proteomes" id="UP000094336"/>
    </source>
</evidence>
<name>A0A1E3QNU3_9ASCO</name>
<organism evidence="1 2">
    <name type="scientific">Babjeviella inositovora NRRL Y-12698</name>
    <dbReference type="NCBI Taxonomy" id="984486"/>
    <lineage>
        <taxon>Eukaryota</taxon>
        <taxon>Fungi</taxon>
        <taxon>Dikarya</taxon>
        <taxon>Ascomycota</taxon>
        <taxon>Saccharomycotina</taxon>
        <taxon>Pichiomycetes</taxon>
        <taxon>Serinales incertae sedis</taxon>
        <taxon>Babjeviella</taxon>
    </lineage>
</organism>
<gene>
    <name evidence="1" type="ORF">BABINDRAFT_162177</name>
</gene>